<evidence type="ECO:0000256" key="2">
    <source>
        <dbReference type="ARBA" id="ARBA00011027"/>
    </source>
</evidence>
<evidence type="ECO:0000313" key="14">
    <source>
        <dbReference type="Proteomes" id="UP000192220"/>
    </source>
</evidence>
<evidence type="ECO:0000256" key="7">
    <source>
        <dbReference type="ARBA" id="ARBA00023157"/>
    </source>
</evidence>
<dbReference type="PROSITE" id="PS50189">
    <property type="entry name" value="NTR"/>
    <property type="match status" value="1"/>
</dbReference>
<feature type="domain" description="NTR" evidence="13">
    <location>
        <begin position="31"/>
        <end position="145"/>
    </location>
</feature>
<dbReference type="SUPFAM" id="SSF50242">
    <property type="entry name" value="TIMP-like"/>
    <property type="match status" value="1"/>
</dbReference>
<keyword evidence="8" id="KW-0481">Metalloenzyme inhibitor</keyword>
<dbReference type="STRING" id="52670.A0A2I4BCM0"/>
<dbReference type="PANTHER" id="PTHR11844">
    <property type="entry name" value="METALLOPROTEASE INHIBITOR"/>
    <property type="match status" value="1"/>
</dbReference>
<dbReference type="GO" id="GO:0031012">
    <property type="term" value="C:extracellular matrix"/>
    <property type="evidence" value="ECO:0007669"/>
    <property type="project" value="TreeGrafter"/>
</dbReference>
<dbReference type="OrthoDB" id="6041373at2759"/>
<dbReference type="InParanoid" id="A0A2I4BCM0"/>
<evidence type="ECO:0000256" key="10">
    <source>
        <dbReference type="PIRSR" id="PIRSR601820-1"/>
    </source>
</evidence>
<evidence type="ECO:0000256" key="3">
    <source>
        <dbReference type="ARBA" id="ARBA00013520"/>
    </source>
</evidence>
<comment type="similarity">
    <text evidence="2">Belongs to the protease inhibitor I35 (TIMP) family.</text>
</comment>
<dbReference type="InterPro" id="IPR008993">
    <property type="entry name" value="TIMP-like_OB-fold"/>
</dbReference>
<dbReference type="KEGG" id="alim:106518666"/>
<evidence type="ECO:0000256" key="11">
    <source>
        <dbReference type="PIRSR" id="PIRSR601820-3"/>
    </source>
</evidence>
<dbReference type="GeneID" id="106518666"/>
<gene>
    <name evidence="15" type="primary">LOC106518666</name>
</gene>
<feature type="signal peptide" evidence="12">
    <location>
        <begin position="1"/>
        <end position="30"/>
    </location>
</feature>
<dbReference type="GO" id="GO:0008191">
    <property type="term" value="F:metalloendopeptidase inhibitor activity"/>
    <property type="evidence" value="ECO:0007669"/>
    <property type="project" value="InterPro"/>
</dbReference>
<sequence>MFLRMTLTLKSCFVTLAILFIWQVEEGAEACTCMQSDPQQAICSSDVVIRANIIGREEVVNGTMKSVKYVIYVIEMFKGPWGIRYVYTSGPCRAYLDNDIGTDYLLTGRQDADGTVHISMCNFLKPLHDLSATELSLIQNLGGNCG</sequence>
<keyword evidence="7 11" id="KW-1015">Disulfide bond</keyword>
<comment type="subcellular location">
    <subcellularLocation>
        <location evidence="1">Secreted</location>
    </subcellularLocation>
</comment>
<evidence type="ECO:0000313" key="15">
    <source>
        <dbReference type="RefSeq" id="XP_013865491.1"/>
    </source>
</evidence>
<dbReference type="InterPro" id="IPR001820">
    <property type="entry name" value="TIMP"/>
</dbReference>
<evidence type="ECO:0000256" key="5">
    <source>
        <dbReference type="ARBA" id="ARBA00022608"/>
    </source>
</evidence>
<reference evidence="15" key="1">
    <citation type="submission" date="2025-08" db="UniProtKB">
        <authorList>
            <consortium name="RefSeq"/>
        </authorList>
    </citation>
    <scope>IDENTIFICATION</scope>
</reference>
<dbReference type="PANTHER" id="PTHR11844:SF24">
    <property type="entry name" value="METALLOPROTEINASE INHIBITOR 2"/>
    <property type="match status" value="1"/>
</dbReference>
<keyword evidence="10" id="KW-0862">Zinc</keyword>
<feature type="chain" id="PRO_5014146403" description="Metalloproteinase inhibitor 2" evidence="12">
    <location>
        <begin position="31"/>
        <end position="146"/>
    </location>
</feature>
<evidence type="ECO:0000256" key="8">
    <source>
        <dbReference type="ARBA" id="ARBA00023215"/>
    </source>
</evidence>
<keyword evidence="10" id="KW-0479">Metal-binding</keyword>
<dbReference type="Proteomes" id="UP000192220">
    <property type="component" value="Unplaced"/>
</dbReference>
<feature type="disulfide bond" evidence="11">
    <location>
        <begin position="33"/>
        <end position="121"/>
    </location>
</feature>
<dbReference type="GO" id="GO:0046872">
    <property type="term" value="F:metal ion binding"/>
    <property type="evidence" value="ECO:0007669"/>
    <property type="project" value="UniProtKB-KW"/>
</dbReference>
<keyword evidence="12" id="KW-0732">Signal</keyword>
<feature type="disulfide bond" evidence="11">
    <location>
        <begin position="31"/>
        <end position="92"/>
    </location>
</feature>
<dbReference type="RefSeq" id="XP_013865491.1">
    <property type="nucleotide sequence ID" value="XM_014010037.1"/>
</dbReference>
<dbReference type="InterPro" id="IPR001134">
    <property type="entry name" value="Netrin_domain"/>
</dbReference>
<keyword evidence="5 15" id="KW-0483">Metalloprotease inhibitor</keyword>
<dbReference type="Pfam" id="PF00965">
    <property type="entry name" value="TIMP"/>
    <property type="match status" value="1"/>
</dbReference>
<evidence type="ECO:0000256" key="9">
    <source>
        <dbReference type="ARBA" id="ARBA00030102"/>
    </source>
</evidence>
<accession>A0A2I4BCM0</accession>
<dbReference type="AlphaFoldDB" id="A0A2I4BCM0"/>
<feature type="binding site" evidence="10">
    <location>
        <position position="31"/>
    </location>
    <ligand>
        <name>Zn(2+)</name>
        <dbReference type="ChEBI" id="CHEBI:29105"/>
        <note>ligand shared with metalloproteinase partner</note>
    </ligand>
</feature>
<organism evidence="14 15">
    <name type="scientific">Austrofundulus limnaeus</name>
    <name type="common">Annual killifish</name>
    <dbReference type="NCBI Taxonomy" id="52670"/>
    <lineage>
        <taxon>Eukaryota</taxon>
        <taxon>Metazoa</taxon>
        <taxon>Chordata</taxon>
        <taxon>Craniata</taxon>
        <taxon>Vertebrata</taxon>
        <taxon>Euteleostomi</taxon>
        <taxon>Actinopterygii</taxon>
        <taxon>Neopterygii</taxon>
        <taxon>Teleostei</taxon>
        <taxon>Neoteleostei</taxon>
        <taxon>Acanthomorphata</taxon>
        <taxon>Ovalentaria</taxon>
        <taxon>Atherinomorphae</taxon>
        <taxon>Cyprinodontiformes</taxon>
        <taxon>Rivulidae</taxon>
        <taxon>Austrofundulus</taxon>
    </lineage>
</organism>
<dbReference type="GO" id="GO:0034097">
    <property type="term" value="P:response to cytokine"/>
    <property type="evidence" value="ECO:0007669"/>
    <property type="project" value="TreeGrafter"/>
</dbReference>
<dbReference type="GO" id="GO:0051045">
    <property type="term" value="P:negative regulation of membrane protein ectodomain proteolysis"/>
    <property type="evidence" value="ECO:0007669"/>
    <property type="project" value="TreeGrafter"/>
</dbReference>
<keyword evidence="4" id="KW-0964">Secreted</keyword>
<dbReference type="GO" id="GO:0002020">
    <property type="term" value="F:protease binding"/>
    <property type="evidence" value="ECO:0007669"/>
    <property type="project" value="TreeGrafter"/>
</dbReference>
<dbReference type="SMART" id="SM00206">
    <property type="entry name" value="NTR"/>
    <property type="match status" value="1"/>
</dbReference>
<evidence type="ECO:0000256" key="1">
    <source>
        <dbReference type="ARBA" id="ARBA00004613"/>
    </source>
</evidence>
<evidence type="ECO:0000259" key="13">
    <source>
        <dbReference type="PROSITE" id="PS50189"/>
    </source>
</evidence>
<dbReference type="GO" id="GO:0005615">
    <property type="term" value="C:extracellular space"/>
    <property type="evidence" value="ECO:0007669"/>
    <property type="project" value="TreeGrafter"/>
</dbReference>
<protein>
    <recommendedName>
        <fullName evidence="3">Metalloproteinase inhibitor 2</fullName>
    </recommendedName>
    <alternativeName>
        <fullName evidence="9">Tissue inhibitor of metalloproteinases 2</fullName>
    </alternativeName>
</protein>
<proteinExistence type="inferred from homology"/>
<dbReference type="GO" id="GO:0009725">
    <property type="term" value="P:response to hormone"/>
    <property type="evidence" value="ECO:0007669"/>
    <property type="project" value="TreeGrafter"/>
</dbReference>
<evidence type="ECO:0000256" key="6">
    <source>
        <dbReference type="ARBA" id="ARBA00022690"/>
    </source>
</evidence>
<evidence type="ECO:0000256" key="4">
    <source>
        <dbReference type="ARBA" id="ARBA00022525"/>
    </source>
</evidence>
<dbReference type="Gene3D" id="2.40.50.120">
    <property type="match status" value="1"/>
</dbReference>
<keyword evidence="6 15" id="KW-0646">Protease inhibitor</keyword>
<keyword evidence="14" id="KW-1185">Reference proteome</keyword>
<evidence type="ECO:0000256" key="12">
    <source>
        <dbReference type="SAM" id="SignalP"/>
    </source>
</evidence>
<name>A0A2I4BCM0_AUSLI</name>